<keyword evidence="3" id="KW-1185">Reference proteome</keyword>
<reference evidence="3" key="1">
    <citation type="journal article" date="2019" name="Int. J. Syst. Evol. Microbiol.">
        <title>The Global Catalogue of Microorganisms (GCM) 10K type strain sequencing project: providing services to taxonomists for standard genome sequencing and annotation.</title>
        <authorList>
            <consortium name="The Broad Institute Genomics Platform"/>
            <consortium name="The Broad Institute Genome Sequencing Center for Infectious Disease"/>
            <person name="Wu L."/>
            <person name="Ma J."/>
        </authorList>
    </citation>
    <scope>NUCLEOTIDE SEQUENCE [LARGE SCALE GENOMIC DNA]</scope>
    <source>
        <strain evidence="3">PCU 347</strain>
    </source>
</reference>
<evidence type="ECO:0000313" key="2">
    <source>
        <dbReference type="EMBL" id="MFC4331508.1"/>
    </source>
</evidence>
<evidence type="ECO:0000313" key="3">
    <source>
        <dbReference type="Proteomes" id="UP001595824"/>
    </source>
</evidence>
<dbReference type="EMBL" id="JBHSDP010000027">
    <property type="protein sequence ID" value="MFC4331508.1"/>
    <property type="molecule type" value="Genomic_DNA"/>
</dbReference>
<gene>
    <name evidence="2" type="ORF">ACFPC0_27765</name>
</gene>
<sequence length="52" mass="6161">MREEVCEQKRENIRGVGRGEGWMDREMEKEREKGKRIKTKKKQRGGVTGKKV</sequence>
<organism evidence="2 3">
    <name type="scientific">Streptomyces andamanensis</name>
    <dbReference type="NCBI Taxonomy" id="1565035"/>
    <lineage>
        <taxon>Bacteria</taxon>
        <taxon>Bacillati</taxon>
        <taxon>Actinomycetota</taxon>
        <taxon>Actinomycetes</taxon>
        <taxon>Kitasatosporales</taxon>
        <taxon>Streptomycetaceae</taxon>
        <taxon>Streptomyces</taxon>
    </lineage>
</organism>
<accession>A0ABV8TLS9</accession>
<feature type="compositionally biased region" description="Basic and acidic residues" evidence="1">
    <location>
        <begin position="21"/>
        <end position="33"/>
    </location>
</feature>
<protein>
    <submittedName>
        <fullName evidence="2">Uncharacterized protein</fullName>
    </submittedName>
</protein>
<name>A0ABV8TLS9_9ACTN</name>
<feature type="region of interest" description="Disordered" evidence="1">
    <location>
        <begin position="21"/>
        <end position="52"/>
    </location>
</feature>
<dbReference type="Proteomes" id="UP001595824">
    <property type="component" value="Unassembled WGS sequence"/>
</dbReference>
<comment type="caution">
    <text evidence="2">The sequence shown here is derived from an EMBL/GenBank/DDBJ whole genome shotgun (WGS) entry which is preliminary data.</text>
</comment>
<proteinExistence type="predicted"/>
<feature type="compositionally biased region" description="Basic residues" evidence="1">
    <location>
        <begin position="34"/>
        <end position="52"/>
    </location>
</feature>
<dbReference type="RefSeq" id="WP_381742850.1">
    <property type="nucleotide sequence ID" value="NZ_JBHSDP010000027.1"/>
</dbReference>
<evidence type="ECO:0000256" key="1">
    <source>
        <dbReference type="SAM" id="MobiDB-lite"/>
    </source>
</evidence>